<protein>
    <submittedName>
        <fullName evidence="2">Uncharacterized protein</fullName>
    </submittedName>
</protein>
<dbReference type="EMBL" id="WOBO01000004">
    <property type="protein sequence ID" value="MUK44088.1"/>
    <property type="molecule type" value="Genomic_DNA"/>
</dbReference>
<dbReference type="AlphaFoldDB" id="A0A6N3YVI9"/>
<keyword evidence="1" id="KW-0812">Transmembrane</keyword>
<gene>
    <name evidence="2" type="ORF">GNP77_01730</name>
</gene>
<keyword evidence="1" id="KW-0472">Membrane</keyword>
<evidence type="ECO:0000313" key="3">
    <source>
        <dbReference type="Proteomes" id="UP000435323"/>
    </source>
</evidence>
<dbReference type="RefSeq" id="WP_155657330.1">
    <property type="nucleotide sequence ID" value="NZ_WOBC01000015.1"/>
</dbReference>
<keyword evidence="1" id="KW-1133">Transmembrane helix</keyword>
<dbReference type="Proteomes" id="UP000435323">
    <property type="component" value="Unassembled WGS sequence"/>
</dbReference>
<sequence>MLKNKHKKYISLILTILSIIFILPVFIGMKCDNKFNYETSKYNVTGTCRNGIFDIYYLSKNKNRHENRYLHIKAINMIFGDNRAMYIYMVDDSKMLHHRENIKFLNAIKYKRYHQMYYETKDKTVTVKSRKGTVRNINLYDENHGLFD</sequence>
<evidence type="ECO:0000256" key="1">
    <source>
        <dbReference type="SAM" id="Phobius"/>
    </source>
</evidence>
<name>A0A6N3YVI9_ALIFS</name>
<feature type="transmembrane region" description="Helical" evidence="1">
    <location>
        <begin position="9"/>
        <end position="29"/>
    </location>
</feature>
<comment type="caution">
    <text evidence="2">The sequence shown here is derived from an EMBL/GenBank/DDBJ whole genome shotgun (WGS) entry which is preliminary data.</text>
</comment>
<evidence type="ECO:0000313" key="2">
    <source>
        <dbReference type="EMBL" id="MUK44088.1"/>
    </source>
</evidence>
<accession>A0A6N3YVI9</accession>
<reference evidence="2 3" key="1">
    <citation type="submission" date="2019-11" db="EMBL/GenBank/DDBJ databases">
        <title>Using colonization assays and comparative genomics to discover symbiosis behaviors and factors in Vibrio fischeri.</title>
        <authorList>
            <person name="Bongrand C."/>
            <person name="Moriano-Gutierrez S."/>
            <person name="Arevalo P."/>
            <person name="Mcfall-Ngai M."/>
            <person name="Visick K."/>
            <person name="Polz M.F."/>
            <person name="Ruby E.G."/>
        </authorList>
    </citation>
    <scope>NUCLEOTIDE SEQUENCE [LARGE SCALE GENOMIC DNA]</scope>
    <source>
        <strain evidence="3">emors.3.2</strain>
    </source>
</reference>
<organism evidence="2 3">
    <name type="scientific">Aliivibrio fischeri</name>
    <name type="common">Vibrio fischeri</name>
    <dbReference type="NCBI Taxonomy" id="668"/>
    <lineage>
        <taxon>Bacteria</taxon>
        <taxon>Pseudomonadati</taxon>
        <taxon>Pseudomonadota</taxon>
        <taxon>Gammaproteobacteria</taxon>
        <taxon>Vibrionales</taxon>
        <taxon>Vibrionaceae</taxon>
        <taxon>Aliivibrio</taxon>
    </lineage>
</organism>
<proteinExistence type="predicted"/>